<dbReference type="Pfam" id="PF03270">
    <property type="entry name" value="DUF269"/>
    <property type="match status" value="1"/>
</dbReference>
<proteinExistence type="predicted"/>
<accession>A0A5D0D0K8</accession>
<dbReference type="OrthoDB" id="9808545at2"/>
<name>A0A5D0D0K8_9BACL</name>
<dbReference type="Gene3D" id="1.10.3100.20">
    <property type="entry name" value="Protein of unknown function DUF269"/>
    <property type="match status" value="1"/>
</dbReference>
<gene>
    <name evidence="1" type="ORF">FRY98_02955</name>
</gene>
<dbReference type="AlphaFoldDB" id="A0A5D0D0K8"/>
<evidence type="ECO:0000313" key="1">
    <source>
        <dbReference type="EMBL" id="TYA14657.1"/>
    </source>
</evidence>
<dbReference type="EMBL" id="VSDO01000001">
    <property type="protein sequence ID" value="TYA14657.1"/>
    <property type="molecule type" value="Genomic_DNA"/>
</dbReference>
<reference evidence="1 2" key="1">
    <citation type="submission" date="2019-08" db="EMBL/GenBank/DDBJ databases">
        <title>Genome sequencing of Paenibacillus faecis DSM 23593(T).</title>
        <authorList>
            <person name="Kook J.-K."/>
            <person name="Park S.-N."/>
            <person name="Lim Y.K."/>
        </authorList>
    </citation>
    <scope>NUCLEOTIDE SEQUENCE [LARGE SCALE GENOMIC DNA]</scope>
    <source>
        <strain evidence="1 2">DSM 23593</strain>
    </source>
</reference>
<keyword evidence="2" id="KW-1185">Reference proteome</keyword>
<dbReference type="Proteomes" id="UP000325218">
    <property type="component" value="Unassembled WGS sequence"/>
</dbReference>
<organism evidence="1 2">
    <name type="scientific">Paenibacillus faecis</name>
    <dbReference type="NCBI Taxonomy" id="862114"/>
    <lineage>
        <taxon>Bacteria</taxon>
        <taxon>Bacillati</taxon>
        <taxon>Bacillota</taxon>
        <taxon>Bacilli</taxon>
        <taxon>Bacillales</taxon>
        <taxon>Paenibacillaceae</taxon>
        <taxon>Paenibacillus</taxon>
    </lineage>
</organism>
<protein>
    <submittedName>
        <fullName evidence="1">DUF269 domain-containing protein</fullName>
    </submittedName>
</protein>
<evidence type="ECO:0000313" key="2">
    <source>
        <dbReference type="Proteomes" id="UP000325218"/>
    </source>
</evidence>
<dbReference type="InterPro" id="IPR004952">
    <property type="entry name" value="NifX-assoc_nitrogen_fix"/>
</dbReference>
<sequence>MKKRLWRKERNKMAERAANSGHVMAECGKAAAREGARREWDEESLGDVFMSNLDRSLQLSDPWGKYADLSRNERISKLFLCTPAQKTELMSGCRILPVLRTQVSVLFQAVAASLEKVSGDLVQSMVEMNEEGFGRALVYSGRTVLVVHSIRGGVPFPFAEHDKLRLYGISCIREGLKNRERFRQLQLSPFS</sequence>
<comment type="caution">
    <text evidence="1">The sequence shown here is derived from an EMBL/GenBank/DDBJ whole genome shotgun (WGS) entry which is preliminary data.</text>
</comment>